<evidence type="ECO:0000256" key="1">
    <source>
        <dbReference type="SAM" id="MobiDB-lite"/>
    </source>
</evidence>
<accession>A0AA96ELF7</accession>
<evidence type="ECO:0000313" key="2">
    <source>
        <dbReference type="EMBL" id="WNL50525.1"/>
    </source>
</evidence>
<dbReference type="EMBL" id="OR343189">
    <property type="protein sequence ID" value="WNL50525.1"/>
    <property type="molecule type" value="Genomic_DNA"/>
</dbReference>
<name>A0AA96ELF7_9VIRU</name>
<protein>
    <submittedName>
        <fullName evidence="2">Uncharacterized protein</fullName>
    </submittedName>
</protein>
<sequence length="145" mass="17130">MTSQTNSGDTKEDSLEKLFREIQWDRERDMRMRIQNEQEDRERTWSSVYATSDPRTRKTESGAFERQDFLVLSSLPTSLEPMSSLVHKRNTDAQNNTKDMFNKIRQQTKEGQIIYEDTDPLFVALPEGTHLKFATENFLRMMKDE</sequence>
<organism evidence="2">
    <name type="scientific">Marseillevirus sp</name>
    <dbReference type="NCBI Taxonomy" id="2809551"/>
    <lineage>
        <taxon>Viruses</taxon>
        <taxon>Varidnaviria</taxon>
        <taxon>Bamfordvirae</taxon>
        <taxon>Nucleocytoviricota</taxon>
        <taxon>Megaviricetes</taxon>
        <taxon>Pimascovirales</taxon>
        <taxon>Pimascovirales incertae sedis</taxon>
        <taxon>Marseilleviridae</taxon>
        <taxon>Marseillevirus</taxon>
    </lineage>
</organism>
<gene>
    <name evidence="2" type="ORF">MarDSR_486</name>
</gene>
<proteinExistence type="predicted"/>
<feature type="region of interest" description="Disordered" evidence="1">
    <location>
        <begin position="35"/>
        <end position="61"/>
    </location>
</feature>
<reference evidence="2" key="1">
    <citation type="submission" date="2023-07" db="EMBL/GenBank/DDBJ databases">
        <authorList>
            <person name="Xia Y."/>
        </authorList>
    </citation>
    <scope>NUCLEOTIDE SEQUENCE</scope>
    <source>
        <strain evidence="2">E</strain>
    </source>
</reference>
<feature type="compositionally biased region" description="Basic and acidic residues" evidence="1">
    <location>
        <begin position="35"/>
        <end position="44"/>
    </location>
</feature>